<dbReference type="PANTHER" id="PTHR24305">
    <property type="entry name" value="CYTOCHROME P450"/>
    <property type="match status" value="1"/>
</dbReference>
<evidence type="ECO:0000313" key="7">
    <source>
        <dbReference type="Proteomes" id="UP000249056"/>
    </source>
</evidence>
<dbReference type="OrthoDB" id="3934656at2759"/>
<keyword evidence="7" id="KW-1185">Reference proteome</keyword>
<evidence type="ECO:0000313" key="6">
    <source>
        <dbReference type="EMBL" id="RAL65563.1"/>
    </source>
</evidence>
<dbReference type="GO" id="GO:0020037">
    <property type="term" value="F:heme binding"/>
    <property type="evidence" value="ECO:0007669"/>
    <property type="project" value="InterPro"/>
</dbReference>
<proteinExistence type="inferred from homology"/>
<evidence type="ECO:0000256" key="5">
    <source>
        <dbReference type="ARBA" id="ARBA00023026"/>
    </source>
</evidence>
<evidence type="ECO:0000256" key="1">
    <source>
        <dbReference type="ARBA" id="ARBA00001971"/>
    </source>
</evidence>
<dbReference type="PANTHER" id="PTHR24305:SF232">
    <property type="entry name" value="P450, PUTATIVE (EUROFUNG)-RELATED"/>
    <property type="match status" value="1"/>
</dbReference>
<dbReference type="InterPro" id="IPR036396">
    <property type="entry name" value="Cyt_P450_sf"/>
</dbReference>
<sequence length="361" mass="40308">MSPNLDTLSRHVITADSTESLGHFLLASQVSGNGMLSGKKICLCVVFICTKIWSSCQDWSQPCLRLKPRSNPSYIRREHRGFPKATTYGILQPQLDGYDLHNIFSTQDVEYHSVHKRIIGGLYTTSALKDVQNNIDRCTTLFVSQLEGLTRFQPTIVDMSAWLQFMPAFDSLLDVMFSKQIGFLATGSDVDGICEFDHQMMVYFSIWSQVPKLERIISRWKSLTGSLKPNPLYSVVREVIGAVYINVIAAHDVTAITLRTVFYHLSRSPAIHRKLYDEIAEADRLGLISHPARHSEVSSAPYLSAVINEALRIHPGVGTIPERVVPRGGVELHGVEIPEGTIIGVHTWAVNRSKEIFGEGC</sequence>
<accession>A0A395J1I9</accession>
<comment type="caution">
    <text evidence="6">The sequence shown here is derived from an EMBL/GenBank/DDBJ whole genome shotgun (WGS) entry which is preliminary data.</text>
</comment>
<dbReference type="GO" id="GO:0005506">
    <property type="term" value="F:iron ion binding"/>
    <property type="evidence" value="ECO:0007669"/>
    <property type="project" value="InterPro"/>
</dbReference>
<gene>
    <name evidence="6" type="ORF">DID88_005237</name>
</gene>
<dbReference type="InterPro" id="IPR050121">
    <property type="entry name" value="Cytochrome_P450_monoxygenase"/>
</dbReference>
<keyword evidence="5" id="KW-0843">Virulence</keyword>
<dbReference type="Gene3D" id="1.10.630.10">
    <property type="entry name" value="Cytochrome P450"/>
    <property type="match status" value="2"/>
</dbReference>
<organism evidence="6 7">
    <name type="scientific">Monilinia fructigena</name>
    <dbReference type="NCBI Taxonomy" id="38457"/>
    <lineage>
        <taxon>Eukaryota</taxon>
        <taxon>Fungi</taxon>
        <taxon>Dikarya</taxon>
        <taxon>Ascomycota</taxon>
        <taxon>Pezizomycotina</taxon>
        <taxon>Leotiomycetes</taxon>
        <taxon>Helotiales</taxon>
        <taxon>Sclerotiniaceae</taxon>
        <taxon>Monilinia</taxon>
    </lineage>
</organism>
<name>A0A395J1I9_9HELO</name>
<evidence type="ECO:0000256" key="3">
    <source>
        <dbReference type="ARBA" id="ARBA00022723"/>
    </source>
</evidence>
<dbReference type="GO" id="GO:0004497">
    <property type="term" value="F:monooxygenase activity"/>
    <property type="evidence" value="ECO:0007669"/>
    <property type="project" value="InterPro"/>
</dbReference>
<dbReference type="InterPro" id="IPR001128">
    <property type="entry name" value="Cyt_P450"/>
</dbReference>
<dbReference type="Pfam" id="PF00067">
    <property type="entry name" value="p450"/>
    <property type="match status" value="1"/>
</dbReference>
<keyword evidence="3" id="KW-0479">Metal-binding</keyword>
<comment type="similarity">
    <text evidence="2">Belongs to the cytochrome P450 family.</text>
</comment>
<evidence type="ECO:0000256" key="2">
    <source>
        <dbReference type="ARBA" id="ARBA00010617"/>
    </source>
</evidence>
<dbReference type="Proteomes" id="UP000249056">
    <property type="component" value="Unassembled WGS sequence"/>
</dbReference>
<dbReference type="SUPFAM" id="SSF48264">
    <property type="entry name" value="Cytochrome P450"/>
    <property type="match status" value="1"/>
</dbReference>
<dbReference type="GO" id="GO:0016705">
    <property type="term" value="F:oxidoreductase activity, acting on paired donors, with incorporation or reduction of molecular oxygen"/>
    <property type="evidence" value="ECO:0007669"/>
    <property type="project" value="InterPro"/>
</dbReference>
<keyword evidence="4" id="KW-0408">Iron</keyword>
<dbReference type="AlphaFoldDB" id="A0A395J1I9"/>
<protein>
    <recommendedName>
        <fullName evidence="8">Cytochrome P450</fullName>
    </recommendedName>
</protein>
<comment type="cofactor">
    <cofactor evidence="1">
        <name>heme</name>
        <dbReference type="ChEBI" id="CHEBI:30413"/>
    </cofactor>
</comment>
<evidence type="ECO:0000256" key="4">
    <source>
        <dbReference type="ARBA" id="ARBA00023004"/>
    </source>
</evidence>
<dbReference type="EMBL" id="QKRW01000009">
    <property type="protein sequence ID" value="RAL65563.1"/>
    <property type="molecule type" value="Genomic_DNA"/>
</dbReference>
<reference evidence="6 7" key="1">
    <citation type="submission" date="2018-06" db="EMBL/GenBank/DDBJ databases">
        <title>Genome Sequence of the Brown Rot Fungal Pathogen Monilinia fructigena.</title>
        <authorList>
            <person name="Landi L."/>
            <person name="De Miccolis Angelini R.M."/>
            <person name="Pollastro S."/>
            <person name="Abate D."/>
            <person name="Faretra F."/>
            <person name="Romanazzi G."/>
        </authorList>
    </citation>
    <scope>NUCLEOTIDE SEQUENCE [LARGE SCALE GENOMIC DNA]</scope>
    <source>
        <strain evidence="6 7">Mfrg269</strain>
    </source>
</reference>
<evidence type="ECO:0008006" key="8">
    <source>
        <dbReference type="Google" id="ProtNLM"/>
    </source>
</evidence>